<evidence type="ECO:0000313" key="6">
    <source>
        <dbReference type="Proteomes" id="UP001597493"/>
    </source>
</evidence>
<comment type="caution">
    <text evidence="5">The sequence shown here is derived from an EMBL/GenBank/DDBJ whole genome shotgun (WGS) entry which is preliminary data.</text>
</comment>
<evidence type="ECO:0000259" key="4">
    <source>
        <dbReference type="PROSITE" id="PS01124"/>
    </source>
</evidence>
<dbReference type="SUPFAM" id="SSF46689">
    <property type="entry name" value="Homeodomain-like"/>
    <property type="match status" value="1"/>
</dbReference>
<dbReference type="RefSeq" id="WP_379274146.1">
    <property type="nucleotide sequence ID" value="NZ_JBHUGT010000019.1"/>
</dbReference>
<accession>A0ABW5QYE3</accession>
<dbReference type="PRINTS" id="PR00032">
    <property type="entry name" value="HTHARAC"/>
</dbReference>
<evidence type="ECO:0000256" key="1">
    <source>
        <dbReference type="ARBA" id="ARBA00023015"/>
    </source>
</evidence>
<keyword evidence="1" id="KW-0805">Transcription regulation</keyword>
<dbReference type="EMBL" id="JBHUMY010000013">
    <property type="protein sequence ID" value="MFD2661379.1"/>
    <property type="molecule type" value="Genomic_DNA"/>
</dbReference>
<sequence>MLERQRLLRQTDKPVTDICFEFGFQSISSFSALLSQHIGQTPSQYRGKW</sequence>
<feature type="domain" description="HTH araC/xylS-type" evidence="4">
    <location>
        <begin position="1"/>
        <end position="48"/>
    </location>
</feature>
<keyword evidence="2" id="KW-0238">DNA-binding</keyword>
<reference evidence="6" key="1">
    <citation type="journal article" date="2019" name="Int. J. Syst. Evol. Microbiol.">
        <title>The Global Catalogue of Microorganisms (GCM) 10K type strain sequencing project: providing services to taxonomists for standard genome sequencing and annotation.</title>
        <authorList>
            <consortium name="The Broad Institute Genomics Platform"/>
            <consortium name="The Broad Institute Genome Sequencing Center for Infectious Disease"/>
            <person name="Wu L."/>
            <person name="Ma J."/>
        </authorList>
    </citation>
    <scope>NUCLEOTIDE SEQUENCE [LARGE SCALE GENOMIC DNA]</scope>
    <source>
        <strain evidence="6">TISTR 1827</strain>
    </source>
</reference>
<protein>
    <submittedName>
        <fullName evidence="5">Helix-turn-helix domain-containing protein</fullName>
    </submittedName>
</protein>
<dbReference type="InterPro" id="IPR009057">
    <property type="entry name" value="Homeodomain-like_sf"/>
</dbReference>
<gene>
    <name evidence="5" type="ORF">ACFSW5_14085</name>
</gene>
<dbReference type="Proteomes" id="UP001597493">
    <property type="component" value="Unassembled WGS sequence"/>
</dbReference>
<dbReference type="Pfam" id="PF12833">
    <property type="entry name" value="HTH_18"/>
    <property type="match status" value="1"/>
</dbReference>
<dbReference type="PROSITE" id="PS01124">
    <property type="entry name" value="HTH_ARAC_FAMILY_2"/>
    <property type="match status" value="1"/>
</dbReference>
<organism evidence="5 6">
    <name type="scientific">Paenibacillus thailandensis</name>
    <dbReference type="NCBI Taxonomy" id="393250"/>
    <lineage>
        <taxon>Bacteria</taxon>
        <taxon>Bacillati</taxon>
        <taxon>Bacillota</taxon>
        <taxon>Bacilli</taxon>
        <taxon>Bacillales</taxon>
        <taxon>Paenibacillaceae</taxon>
        <taxon>Paenibacillus</taxon>
    </lineage>
</organism>
<dbReference type="Gene3D" id="1.10.10.60">
    <property type="entry name" value="Homeodomain-like"/>
    <property type="match status" value="1"/>
</dbReference>
<dbReference type="PANTHER" id="PTHR43280:SF2">
    <property type="entry name" value="HTH-TYPE TRANSCRIPTIONAL REGULATOR EXSA"/>
    <property type="match status" value="1"/>
</dbReference>
<evidence type="ECO:0000313" key="5">
    <source>
        <dbReference type="EMBL" id="MFD2661379.1"/>
    </source>
</evidence>
<proteinExistence type="predicted"/>
<dbReference type="InterPro" id="IPR020449">
    <property type="entry name" value="Tscrpt_reg_AraC-type_HTH"/>
</dbReference>
<evidence type="ECO:0000256" key="2">
    <source>
        <dbReference type="ARBA" id="ARBA00023125"/>
    </source>
</evidence>
<dbReference type="PANTHER" id="PTHR43280">
    <property type="entry name" value="ARAC-FAMILY TRANSCRIPTIONAL REGULATOR"/>
    <property type="match status" value="1"/>
</dbReference>
<keyword evidence="3" id="KW-0804">Transcription</keyword>
<dbReference type="InterPro" id="IPR018060">
    <property type="entry name" value="HTH_AraC"/>
</dbReference>
<keyword evidence="6" id="KW-1185">Reference proteome</keyword>
<evidence type="ECO:0000256" key="3">
    <source>
        <dbReference type="ARBA" id="ARBA00023163"/>
    </source>
</evidence>
<name>A0ABW5QYE3_9BACL</name>